<dbReference type="InterPro" id="IPR009883">
    <property type="entry name" value="YgfX"/>
</dbReference>
<dbReference type="KEGG" id="nel:NELON_04510"/>
<gene>
    <name evidence="2" type="ORF">NELON_04510</name>
</gene>
<evidence type="ECO:0000313" key="2">
    <source>
        <dbReference type="EMBL" id="AJE18226.1"/>
    </source>
</evidence>
<keyword evidence="3" id="KW-1185">Reference proteome</keyword>
<organism evidence="2 3">
    <name type="scientific">Neisseria elongata subsp. glycolytica ATCC 29315</name>
    <dbReference type="NCBI Taxonomy" id="546263"/>
    <lineage>
        <taxon>Bacteria</taxon>
        <taxon>Pseudomonadati</taxon>
        <taxon>Pseudomonadota</taxon>
        <taxon>Betaproteobacteria</taxon>
        <taxon>Neisseriales</taxon>
        <taxon>Neisseriaceae</taxon>
        <taxon>Neisseria</taxon>
    </lineage>
</organism>
<dbReference type="Proteomes" id="UP000031392">
    <property type="component" value="Chromosome"/>
</dbReference>
<dbReference type="AlphaFoldDB" id="A0A0B5CPS2"/>
<dbReference type="EMBL" id="CP007726">
    <property type="protein sequence ID" value="AJE18226.1"/>
    <property type="molecule type" value="Genomic_DNA"/>
</dbReference>
<evidence type="ECO:0000313" key="3">
    <source>
        <dbReference type="Proteomes" id="UP000031392"/>
    </source>
</evidence>
<evidence type="ECO:0000256" key="1">
    <source>
        <dbReference type="SAM" id="Phobius"/>
    </source>
</evidence>
<feature type="transmembrane region" description="Helical" evidence="1">
    <location>
        <begin position="39"/>
        <end position="59"/>
    </location>
</feature>
<accession>A0A0B5CPS2</accession>
<reference evidence="2 3" key="2">
    <citation type="journal article" date="2015" name="PLoS Genet.">
        <title>Common Cell Shape Evolution of Two Nasopharyngeal Pathogens.</title>
        <authorList>
            <person name="Veyrier F.J."/>
            <person name="Biais N."/>
            <person name="Morales P."/>
            <person name="Belkacem N."/>
            <person name="Guilhen C."/>
            <person name="Ranjeva S."/>
            <person name="Sismeiro O."/>
            <person name="Pehau-Arnaudet G."/>
            <person name="Rocha E.P."/>
            <person name="Werts C."/>
            <person name="Taha M.K."/>
            <person name="Boneca I.G."/>
        </authorList>
    </citation>
    <scope>NUCLEOTIDE SEQUENCE [LARGE SCALE GENOMIC DNA]</scope>
    <source>
        <strain evidence="2 3">ATCC 29315</strain>
    </source>
</reference>
<keyword evidence="1" id="KW-0812">Transmembrane</keyword>
<dbReference type="RefSeq" id="WP_041961344.1">
    <property type="nucleotide sequence ID" value="NZ_CP007726.1"/>
</dbReference>
<dbReference type="Pfam" id="PF07254">
    <property type="entry name" value="Cpta_toxin"/>
    <property type="match status" value="1"/>
</dbReference>
<keyword evidence="1" id="KW-0472">Membrane</keyword>
<dbReference type="HOGENOM" id="CLU_142805_0_0_4"/>
<reference evidence="3" key="1">
    <citation type="submission" date="2014-05" db="EMBL/GenBank/DDBJ databases">
        <title>Complete Genome sequence of Neisseria elongata subsp. glycolytica.</title>
        <authorList>
            <person name="Veyrier F.J."/>
            <person name="Taha M.-K."/>
        </authorList>
    </citation>
    <scope>NUCLEOTIDE SEQUENCE [LARGE SCALE GENOMIC DNA]</scope>
    <source>
        <strain evidence="3">ATCC 29315</strain>
    </source>
</reference>
<sequence>MQPFIVEVRPSRMLIASAVALHVAAIAVCGLYFEGWRMAAGLAALAFSLLYALYAGCGFGRDSVARISIDAKGRAALLMRRNQTAFEAVLLPGSMVHRTVCFLHWRVGGRVIRQCLPADAAGRQAYRRLTIWARYGQPKHKDGL</sequence>
<keyword evidence="1" id="KW-1133">Transmembrane helix</keyword>
<dbReference type="PATRIC" id="fig|546263.7.peg.956"/>
<protein>
    <submittedName>
        <fullName evidence="2">Uncharacterized protein</fullName>
    </submittedName>
</protein>
<proteinExistence type="predicted"/>
<name>A0A0B5CPS2_NEIEG</name>
<feature type="transmembrane region" description="Helical" evidence="1">
    <location>
        <begin position="12"/>
        <end position="33"/>
    </location>
</feature>